<dbReference type="InterPro" id="IPR030678">
    <property type="entry name" value="Peptide/Ni-bd"/>
</dbReference>
<evidence type="ECO:0000313" key="5">
    <source>
        <dbReference type="Proteomes" id="UP000005439"/>
    </source>
</evidence>
<evidence type="ECO:0000313" key="4">
    <source>
        <dbReference type="EMBL" id="AEW06638.1"/>
    </source>
</evidence>
<feature type="chain" id="PRO_5038353106" evidence="2">
    <location>
        <begin position="28"/>
        <end position="516"/>
    </location>
</feature>
<reference evidence="4 5" key="2">
    <citation type="journal article" date="2012" name="Stand. Genomic Sci.">
        <title>Complete genome sequence of the moderately thermophilic mineral-sulfide-oxidizing firmicute Sulfobacillus acidophilus type strain (NAL(T)).</title>
        <authorList>
            <person name="Anderson I."/>
            <person name="Chertkov O."/>
            <person name="Chen A."/>
            <person name="Saunders E."/>
            <person name="Lapidus A."/>
            <person name="Nolan M."/>
            <person name="Lucas S."/>
            <person name="Hammon N."/>
            <person name="Deshpande S."/>
            <person name="Cheng J.F."/>
            <person name="Han C."/>
            <person name="Tapia R."/>
            <person name="Goodwin L.A."/>
            <person name="Pitluck S."/>
            <person name="Liolios K."/>
            <person name="Pagani I."/>
            <person name="Ivanova N."/>
            <person name="Mikhailova N."/>
            <person name="Pati A."/>
            <person name="Palaniappan K."/>
            <person name="Land M."/>
            <person name="Pan C."/>
            <person name="Rohde M."/>
            <person name="Pukall R."/>
            <person name="Goker M."/>
            <person name="Detter J.C."/>
            <person name="Woyke T."/>
            <person name="Bristow J."/>
            <person name="Eisen J.A."/>
            <person name="Markowitz V."/>
            <person name="Hugenholtz P."/>
            <person name="Kyrpides N.C."/>
            <person name="Klenk H.P."/>
            <person name="Mavromatis K."/>
        </authorList>
    </citation>
    <scope>NUCLEOTIDE SEQUENCE [LARGE SCALE GENOMIC DNA]</scope>
    <source>
        <strain evidence="5">ATCC 700253 / DSM 10332 / NAL</strain>
    </source>
</reference>
<dbReference type="EMBL" id="CP003179">
    <property type="protein sequence ID" value="AEW06638.1"/>
    <property type="molecule type" value="Genomic_DNA"/>
</dbReference>
<protein>
    <submittedName>
        <fullName evidence="4">ABC-type transporter, periplasmic subunit</fullName>
    </submittedName>
</protein>
<dbReference type="HOGENOM" id="CLU_017028_7_3_9"/>
<dbReference type="KEGG" id="sap:Sulac_3192"/>
<dbReference type="PANTHER" id="PTHR30290:SF38">
    <property type="entry name" value="D,D-DIPEPTIDE-BINDING PERIPLASMIC PROTEIN DDPA-RELATED"/>
    <property type="match status" value="1"/>
</dbReference>
<dbReference type="InterPro" id="IPR000914">
    <property type="entry name" value="SBP_5_dom"/>
</dbReference>
<keyword evidence="1 2" id="KW-0732">Signal</keyword>
<dbReference type="GO" id="GO:0015833">
    <property type="term" value="P:peptide transport"/>
    <property type="evidence" value="ECO:0007669"/>
    <property type="project" value="TreeGrafter"/>
</dbReference>
<dbReference type="AlphaFoldDB" id="G8U1N3"/>
<sequence length="516" mass="56582">MKPPIRLLSTVTIAAALALAGCGTNTANNTEAPSSSRPHSGGTLYVGIDSDFVTLNPAMSSALIDRQLYINVFDPLLKLSPRMQLEPNLVTHWTISDGGLTYTLDLRHGVTFQDGTPFNAAAVIYNWKWDMNPQNASPRRSNLALVDSLSAPNPYTVVVHLKAPFSPFLYALAGRTGMISSPTAMQKWGSQYGLHPVGTGPFEFVQWIPNDHLILKRNPHYWQKGLPYLNKIVYTPITNPVQEYDALTTGTVNVIDSVPAQDISSLASQPNIQSQTMPGLGYTDLELNTTVAPFTNVHNREAINYAINRQALVNLIYFGHAIPAYSQFSPSSWAYDPAVKVPFSDPLARQQLAQAGDPSGYSFTLQGDNDPVTIKEMQAIQAELAKVGITVHIEPEDFTTLLTNAINGNYQAVVLGWSGRPDPDQNAYAFDTTGGSFNDPRYSNPQVEQLLLQARETSNLAQRKADYVAAAKIVLQDAPYIFLAYPPVAQAWSSSVEGFQVYPDGLMRFAQVWLKS</sequence>
<dbReference type="SUPFAM" id="SSF53850">
    <property type="entry name" value="Periplasmic binding protein-like II"/>
    <property type="match status" value="1"/>
</dbReference>
<dbReference type="Gene3D" id="3.40.190.10">
    <property type="entry name" value="Periplasmic binding protein-like II"/>
    <property type="match status" value="1"/>
</dbReference>
<dbReference type="STRING" id="679936.Sulac_3192"/>
<dbReference type="GO" id="GO:1904680">
    <property type="term" value="F:peptide transmembrane transporter activity"/>
    <property type="evidence" value="ECO:0007669"/>
    <property type="project" value="TreeGrafter"/>
</dbReference>
<reference evidence="5" key="1">
    <citation type="submission" date="2011-12" db="EMBL/GenBank/DDBJ databases">
        <title>The complete genome of chromosome of Sulfobacillus acidophilus DSM 10332.</title>
        <authorList>
            <person name="Lucas S."/>
            <person name="Han J."/>
            <person name="Lapidus A."/>
            <person name="Bruce D."/>
            <person name="Goodwin L."/>
            <person name="Pitluck S."/>
            <person name="Peters L."/>
            <person name="Kyrpides N."/>
            <person name="Mavromatis K."/>
            <person name="Ivanova N."/>
            <person name="Mikhailova N."/>
            <person name="Chertkov O."/>
            <person name="Saunders E."/>
            <person name="Detter J.C."/>
            <person name="Tapia R."/>
            <person name="Han C."/>
            <person name="Land M."/>
            <person name="Hauser L."/>
            <person name="Markowitz V."/>
            <person name="Cheng J.-F."/>
            <person name="Hugenholtz P."/>
            <person name="Woyke T."/>
            <person name="Wu D."/>
            <person name="Pukall R."/>
            <person name="Gehrich-Schroeter G."/>
            <person name="Schneider S."/>
            <person name="Klenk H.-P."/>
            <person name="Eisen J.A."/>
        </authorList>
    </citation>
    <scope>NUCLEOTIDE SEQUENCE [LARGE SCALE GENOMIC DNA]</scope>
    <source>
        <strain evidence="5">ATCC 700253 / DSM 10332 / NAL</strain>
    </source>
</reference>
<dbReference type="PANTHER" id="PTHR30290">
    <property type="entry name" value="PERIPLASMIC BINDING COMPONENT OF ABC TRANSPORTER"/>
    <property type="match status" value="1"/>
</dbReference>
<dbReference type="PROSITE" id="PS51257">
    <property type="entry name" value="PROKAR_LIPOPROTEIN"/>
    <property type="match status" value="1"/>
</dbReference>
<dbReference type="Pfam" id="PF00496">
    <property type="entry name" value="SBP_bac_5"/>
    <property type="match status" value="1"/>
</dbReference>
<feature type="domain" description="Solute-binding protein family 5" evidence="3">
    <location>
        <begin position="85"/>
        <end position="436"/>
    </location>
</feature>
<organism evidence="4 5">
    <name type="scientific">Sulfobacillus acidophilus (strain ATCC 700253 / DSM 10332 / NAL)</name>
    <dbReference type="NCBI Taxonomy" id="679936"/>
    <lineage>
        <taxon>Bacteria</taxon>
        <taxon>Bacillati</taxon>
        <taxon>Bacillota</taxon>
        <taxon>Clostridia</taxon>
        <taxon>Eubacteriales</taxon>
        <taxon>Clostridiales Family XVII. Incertae Sedis</taxon>
        <taxon>Sulfobacillus</taxon>
    </lineage>
</organism>
<dbReference type="PATRIC" id="fig|679936.5.peg.3301"/>
<accession>G8U1N3</accession>
<dbReference type="GO" id="GO:0043190">
    <property type="term" value="C:ATP-binding cassette (ABC) transporter complex"/>
    <property type="evidence" value="ECO:0007669"/>
    <property type="project" value="InterPro"/>
</dbReference>
<dbReference type="GO" id="GO:0042597">
    <property type="term" value="C:periplasmic space"/>
    <property type="evidence" value="ECO:0007669"/>
    <property type="project" value="UniProtKB-ARBA"/>
</dbReference>
<dbReference type="Proteomes" id="UP000005439">
    <property type="component" value="Chromosome"/>
</dbReference>
<evidence type="ECO:0000256" key="2">
    <source>
        <dbReference type="SAM" id="SignalP"/>
    </source>
</evidence>
<name>G8U1N3_SULAD</name>
<dbReference type="Gene3D" id="3.90.76.10">
    <property type="entry name" value="Dipeptide-binding Protein, Domain 1"/>
    <property type="match status" value="1"/>
</dbReference>
<proteinExistence type="predicted"/>
<gene>
    <name evidence="4" type="ordered locus">Sulac_3192</name>
</gene>
<dbReference type="PIRSF" id="PIRSF002741">
    <property type="entry name" value="MppA"/>
    <property type="match status" value="1"/>
</dbReference>
<evidence type="ECO:0000259" key="3">
    <source>
        <dbReference type="Pfam" id="PF00496"/>
    </source>
</evidence>
<dbReference type="Gene3D" id="3.10.105.10">
    <property type="entry name" value="Dipeptide-binding Protein, Domain 3"/>
    <property type="match status" value="1"/>
</dbReference>
<keyword evidence="5" id="KW-1185">Reference proteome</keyword>
<evidence type="ECO:0000256" key="1">
    <source>
        <dbReference type="ARBA" id="ARBA00022729"/>
    </source>
</evidence>
<feature type="signal peptide" evidence="2">
    <location>
        <begin position="1"/>
        <end position="27"/>
    </location>
</feature>
<dbReference type="InterPro" id="IPR039424">
    <property type="entry name" value="SBP_5"/>
</dbReference>